<protein>
    <submittedName>
        <fullName evidence="2">Tetratricopeptide repeat protein</fullName>
    </submittedName>
</protein>
<keyword evidence="1" id="KW-0802">TPR repeat</keyword>
<evidence type="ECO:0000256" key="1">
    <source>
        <dbReference type="PROSITE-ProRule" id="PRU00339"/>
    </source>
</evidence>
<dbReference type="Proteomes" id="UP001597393">
    <property type="component" value="Unassembled WGS sequence"/>
</dbReference>
<dbReference type="EMBL" id="JBHUMA010000004">
    <property type="protein sequence ID" value="MFD2598441.1"/>
    <property type="molecule type" value="Genomic_DNA"/>
</dbReference>
<dbReference type="PROSITE" id="PS50005">
    <property type="entry name" value="TPR"/>
    <property type="match status" value="1"/>
</dbReference>
<dbReference type="SUPFAM" id="SSF48452">
    <property type="entry name" value="TPR-like"/>
    <property type="match status" value="1"/>
</dbReference>
<organism evidence="2 3">
    <name type="scientific">Sphingobacterium corticis</name>
    <dbReference type="NCBI Taxonomy" id="1812823"/>
    <lineage>
        <taxon>Bacteria</taxon>
        <taxon>Pseudomonadati</taxon>
        <taxon>Bacteroidota</taxon>
        <taxon>Sphingobacteriia</taxon>
        <taxon>Sphingobacteriales</taxon>
        <taxon>Sphingobacteriaceae</taxon>
        <taxon>Sphingobacterium</taxon>
    </lineage>
</organism>
<dbReference type="InterPro" id="IPR019734">
    <property type="entry name" value="TPR_rpt"/>
</dbReference>
<dbReference type="Gene3D" id="1.25.40.10">
    <property type="entry name" value="Tetratricopeptide repeat domain"/>
    <property type="match status" value="1"/>
</dbReference>
<sequence length="432" mass="50567">MKIRFEPMRYFWMLCTMFIGFSLQAQESIDEKEEVASAYLDNGNFEEAAKRYEELLKMDHNNAYLLNQCGLCYFYLDSFEKCKEKFRLAVLYGDVNDSETMASYYTNLCAAYSNLNQDEEAYEYAMKAYQLDKTQLWNAASMAQNISRYDECLKLMNDAENAPLNNAFHSLYGKCYYSKKQYKRAMYHYRTFLENYDAEDELSVRINLKDQENYYLYSSLSLLGETIEEGDQDEIINEIVSLLKRNSNTEDDMIAAFLGIENICDMYGMNASACEKLFHAVITKPSQKQEILATFYSIKNYQKANQLASEYLARNAEESPVDIKQIQFLSSLQLYTINKDNLKKDLENEDLKALLQSFDLLLKTGETNSDEKSESMQEIPNLLDNMVRIFKRSYPTYLENNDATPLMLRFIRRVPNEESQNQLIRMLAIEYE</sequence>
<accession>A0ABW5NH59</accession>
<dbReference type="RefSeq" id="WP_380868330.1">
    <property type="nucleotide sequence ID" value="NZ_JBHUMA010000004.1"/>
</dbReference>
<dbReference type="SMART" id="SM00028">
    <property type="entry name" value="TPR"/>
    <property type="match status" value="3"/>
</dbReference>
<evidence type="ECO:0000313" key="3">
    <source>
        <dbReference type="Proteomes" id="UP001597393"/>
    </source>
</evidence>
<evidence type="ECO:0000313" key="2">
    <source>
        <dbReference type="EMBL" id="MFD2598441.1"/>
    </source>
</evidence>
<dbReference type="InterPro" id="IPR011990">
    <property type="entry name" value="TPR-like_helical_dom_sf"/>
</dbReference>
<comment type="caution">
    <text evidence="2">The sequence shown here is derived from an EMBL/GenBank/DDBJ whole genome shotgun (WGS) entry which is preliminary data.</text>
</comment>
<reference evidence="3" key="1">
    <citation type="journal article" date="2019" name="Int. J. Syst. Evol. Microbiol.">
        <title>The Global Catalogue of Microorganisms (GCM) 10K type strain sequencing project: providing services to taxonomists for standard genome sequencing and annotation.</title>
        <authorList>
            <consortium name="The Broad Institute Genomics Platform"/>
            <consortium name="The Broad Institute Genome Sequencing Center for Infectious Disease"/>
            <person name="Wu L."/>
            <person name="Ma J."/>
        </authorList>
    </citation>
    <scope>NUCLEOTIDE SEQUENCE [LARGE SCALE GENOMIC DNA]</scope>
    <source>
        <strain evidence="3">KCTC 42248</strain>
    </source>
</reference>
<gene>
    <name evidence="2" type="ORF">ACFSQ3_05700</name>
</gene>
<name>A0ABW5NH59_9SPHI</name>
<keyword evidence="3" id="KW-1185">Reference proteome</keyword>
<proteinExistence type="predicted"/>
<feature type="repeat" description="TPR" evidence="1">
    <location>
        <begin position="29"/>
        <end position="62"/>
    </location>
</feature>